<dbReference type="AlphaFoldDB" id="A0AAN6LMW8"/>
<evidence type="ECO:0000256" key="1">
    <source>
        <dbReference type="SAM" id="MobiDB-lite"/>
    </source>
</evidence>
<gene>
    <name evidence="2" type="ORF">GRF29_185g219707</name>
</gene>
<evidence type="ECO:0008006" key="4">
    <source>
        <dbReference type="Google" id="ProtNLM"/>
    </source>
</evidence>
<accession>A0AAN6LMW8</accession>
<dbReference type="EMBL" id="WVTA01000016">
    <property type="protein sequence ID" value="KAK3201249.1"/>
    <property type="molecule type" value="Genomic_DNA"/>
</dbReference>
<sequence>MRLLSVHSLQLEQFNDEDTYPRYAILSHTWGEEEVTLPDLKQDNLFEMRGSAELSEAIKSMFKWYERSARCYAYLEDVQKPRDTVDDDEHREVLSSRLNQSR</sequence>
<dbReference type="Proteomes" id="UP001280581">
    <property type="component" value="Unassembled WGS sequence"/>
</dbReference>
<comment type="caution">
    <text evidence="2">The sequence shown here is derived from an EMBL/GenBank/DDBJ whole genome shotgun (WGS) entry which is preliminary data.</text>
</comment>
<dbReference type="PANTHER" id="PTHR10622:SF10">
    <property type="entry name" value="HET DOMAIN-CONTAINING PROTEIN"/>
    <property type="match status" value="1"/>
</dbReference>
<feature type="compositionally biased region" description="Basic and acidic residues" evidence="1">
    <location>
        <begin position="83"/>
        <end position="94"/>
    </location>
</feature>
<keyword evidence="3" id="KW-1185">Reference proteome</keyword>
<evidence type="ECO:0000313" key="3">
    <source>
        <dbReference type="Proteomes" id="UP001280581"/>
    </source>
</evidence>
<organism evidence="2 3">
    <name type="scientific">Pseudopithomyces chartarum</name>
    <dbReference type="NCBI Taxonomy" id="1892770"/>
    <lineage>
        <taxon>Eukaryota</taxon>
        <taxon>Fungi</taxon>
        <taxon>Dikarya</taxon>
        <taxon>Ascomycota</taxon>
        <taxon>Pezizomycotina</taxon>
        <taxon>Dothideomycetes</taxon>
        <taxon>Pleosporomycetidae</taxon>
        <taxon>Pleosporales</taxon>
        <taxon>Massarineae</taxon>
        <taxon>Didymosphaeriaceae</taxon>
        <taxon>Pseudopithomyces</taxon>
    </lineage>
</organism>
<proteinExistence type="predicted"/>
<feature type="region of interest" description="Disordered" evidence="1">
    <location>
        <begin position="83"/>
        <end position="102"/>
    </location>
</feature>
<dbReference type="PANTHER" id="PTHR10622">
    <property type="entry name" value="HET DOMAIN-CONTAINING PROTEIN"/>
    <property type="match status" value="1"/>
</dbReference>
<evidence type="ECO:0000313" key="2">
    <source>
        <dbReference type="EMBL" id="KAK3201249.1"/>
    </source>
</evidence>
<name>A0AAN6LMW8_9PLEO</name>
<protein>
    <recommendedName>
        <fullName evidence="4">Heterokaryon incompatibility domain-containing protein</fullName>
    </recommendedName>
</protein>
<reference evidence="2 3" key="1">
    <citation type="submission" date="2021-02" db="EMBL/GenBank/DDBJ databases">
        <title>Genome assembly of Pseudopithomyces chartarum.</title>
        <authorList>
            <person name="Jauregui R."/>
            <person name="Singh J."/>
            <person name="Voisey C."/>
        </authorList>
    </citation>
    <scope>NUCLEOTIDE SEQUENCE [LARGE SCALE GENOMIC DNA]</scope>
    <source>
        <strain evidence="2 3">AGR01</strain>
    </source>
</reference>